<dbReference type="Pfam" id="PF06764">
    <property type="entry name" value="DUF1223"/>
    <property type="match status" value="1"/>
</dbReference>
<keyword evidence="2" id="KW-1185">Reference proteome</keyword>
<comment type="caution">
    <text evidence="1">The sequence shown here is derived from an EMBL/GenBank/DDBJ whole genome shotgun (WGS) entry which is preliminary data.</text>
</comment>
<evidence type="ECO:0000313" key="1">
    <source>
        <dbReference type="EMBL" id="GIT93382.1"/>
    </source>
</evidence>
<proteinExistence type="predicted"/>
<dbReference type="InterPro" id="IPR036249">
    <property type="entry name" value="Thioredoxin-like_sf"/>
</dbReference>
<gene>
    <name evidence="1" type="ORF">JANAI62_00050</name>
</gene>
<accession>A0ABQ4NG09</accession>
<organism evidence="1 2">
    <name type="scientific">Jannaschia pagri</name>
    <dbReference type="NCBI Taxonomy" id="2829797"/>
    <lineage>
        <taxon>Bacteria</taxon>
        <taxon>Pseudomonadati</taxon>
        <taxon>Pseudomonadota</taxon>
        <taxon>Alphaproteobacteria</taxon>
        <taxon>Rhodobacterales</taxon>
        <taxon>Roseobacteraceae</taxon>
        <taxon>Jannaschia</taxon>
    </lineage>
</organism>
<dbReference type="InterPro" id="IPR010634">
    <property type="entry name" value="DUF1223"/>
</dbReference>
<dbReference type="PANTHER" id="PTHR36057">
    <property type="match status" value="1"/>
</dbReference>
<dbReference type="SUPFAM" id="SSF52833">
    <property type="entry name" value="Thioredoxin-like"/>
    <property type="match status" value="1"/>
</dbReference>
<dbReference type="Proteomes" id="UP000786693">
    <property type="component" value="Unassembled WGS sequence"/>
</dbReference>
<name>A0ABQ4NG09_9RHOB</name>
<reference evidence="1 2" key="1">
    <citation type="submission" date="2021-05" db="EMBL/GenBank/DDBJ databases">
        <title>Bacteria Genome sequencing.</title>
        <authorList>
            <person name="Takabe Y."/>
            <person name="Nakajima Y."/>
            <person name="Suzuki S."/>
            <person name="Shiozaki T."/>
        </authorList>
    </citation>
    <scope>NUCLEOTIDE SEQUENCE [LARGE SCALE GENOMIC DNA]</scope>
    <source>
        <strain evidence="1 2">AI_62</strain>
    </source>
</reference>
<evidence type="ECO:0008006" key="3">
    <source>
        <dbReference type="Google" id="ProtNLM"/>
    </source>
</evidence>
<sequence length="249" mass="26430">MIGKGVAPSLGVLGDPDWIEPPMRFLPLALVSLLALPAAADPVVVELYTSQGCSSCPPADDMLGMLAERDDVIALSLHVDYWDWIGWADTFADPAHSERQRLYASAAGSSVVYTPQFVIGGRDQVAGPSGMQLAEMIDAHQAQTTDMLRLASSADGKAVTAMPRDGGAQIILVTVEPKATVRISHGENAGKKITYHNIVRSWDPLVEWSGEERLSVVLPEAPEGLSQIVLAQTVVDGKPGPVLGAVRAD</sequence>
<protein>
    <recommendedName>
        <fullName evidence="3">Secreted protein</fullName>
    </recommendedName>
</protein>
<evidence type="ECO:0000313" key="2">
    <source>
        <dbReference type="Proteomes" id="UP000786693"/>
    </source>
</evidence>
<dbReference type="EMBL" id="BPFH01000001">
    <property type="protein sequence ID" value="GIT93382.1"/>
    <property type="molecule type" value="Genomic_DNA"/>
</dbReference>
<dbReference type="PANTHER" id="PTHR36057:SF1">
    <property type="entry name" value="LIPOPROTEIN LIPID ATTACHMENT SITE-LIKE PROTEIN, PUTATIVE (DUF1223)-RELATED"/>
    <property type="match status" value="1"/>
</dbReference>